<feature type="compositionally biased region" description="Polar residues" evidence="9">
    <location>
        <begin position="968"/>
        <end position="980"/>
    </location>
</feature>
<keyword evidence="6" id="KW-1015">Disulfide bond</keyword>
<dbReference type="Gene3D" id="3.40.1620.60">
    <property type="match status" value="1"/>
</dbReference>
<evidence type="ECO:0000256" key="3">
    <source>
        <dbReference type="ARBA" id="ARBA00022801"/>
    </source>
</evidence>
<keyword evidence="10" id="KW-0812">Transmembrane</keyword>
<keyword evidence="2 8" id="KW-0479">Metal-binding</keyword>
<dbReference type="SUPFAM" id="SSF55486">
    <property type="entry name" value="Metalloproteases ('zincins'), catalytic domain"/>
    <property type="match status" value="1"/>
</dbReference>
<accession>A0AAE0WG65</accession>
<comment type="caution">
    <text evidence="12">The sequence shown here is derived from an EMBL/GenBank/DDBJ whole genome shotgun (WGS) entry which is preliminary data.</text>
</comment>
<keyword evidence="7" id="KW-0325">Glycoprotein</keyword>
<feature type="region of interest" description="Disordered" evidence="9">
    <location>
        <begin position="962"/>
        <end position="986"/>
    </location>
</feature>
<name>A0AAE0WG65_9BIVA</name>
<protein>
    <recommendedName>
        <fullName evidence="11">Peptidase M12B domain-containing protein</fullName>
    </recommendedName>
</protein>
<reference evidence="12" key="3">
    <citation type="submission" date="2023-05" db="EMBL/GenBank/DDBJ databases">
        <authorList>
            <person name="Smith C.H."/>
        </authorList>
    </citation>
    <scope>NUCLEOTIDE SEQUENCE</scope>
    <source>
        <strain evidence="12">CHS0354</strain>
        <tissue evidence="12">Mantle</tissue>
    </source>
</reference>
<feature type="binding site" evidence="8">
    <location>
        <position position="386"/>
    </location>
    <ligand>
        <name>Zn(2+)</name>
        <dbReference type="ChEBI" id="CHEBI:29105"/>
        <note>catalytic</note>
    </ligand>
</feature>
<dbReference type="AlphaFoldDB" id="A0AAE0WG65"/>
<dbReference type="InterPro" id="IPR001590">
    <property type="entry name" value="Peptidase_M12B"/>
</dbReference>
<dbReference type="InterPro" id="IPR041645">
    <property type="entry name" value="ADAMTS_CR_2"/>
</dbReference>
<evidence type="ECO:0000256" key="2">
    <source>
        <dbReference type="ARBA" id="ARBA00022723"/>
    </source>
</evidence>
<keyword evidence="4 8" id="KW-0862">Zinc</keyword>
<dbReference type="Pfam" id="PF17771">
    <property type="entry name" value="ADAMTS_CR_2"/>
    <property type="match status" value="1"/>
</dbReference>
<evidence type="ECO:0000259" key="11">
    <source>
        <dbReference type="PROSITE" id="PS50215"/>
    </source>
</evidence>
<evidence type="ECO:0000256" key="4">
    <source>
        <dbReference type="ARBA" id="ARBA00022833"/>
    </source>
</evidence>
<dbReference type="Gene3D" id="2.10.50.10">
    <property type="entry name" value="Tumor Necrosis Factor Receptor, subunit A, domain 2"/>
    <property type="match status" value="3"/>
</dbReference>
<dbReference type="InterPro" id="IPR011641">
    <property type="entry name" value="Tyr-kin_ephrin_A/B_rcpt-like"/>
</dbReference>
<dbReference type="Pfam" id="PF07699">
    <property type="entry name" value="Ephrin_rec_like"/>
    <property type="match status" value="2"/>
</dbReference>
<dbReference type="GO" id="GO:0046872">
    <property type="term" value="F:metal ion binding"/>
    <property type="evidence" value="ECO:0007669"/>
    <property type="project" value="UniProtKB-KW"/>
</dbReference>
<dbReference type="EMBL" id="JAEAOA010001901">
    <property type="protein sequence ID" value="KAK3612389.1"/>
    <property type="molecule type" value="Genomic_DNA"/>
</dbReference>
<dbReference type="GO" id="GO:0042773">
    <property type="term" value="P:ATP synthesis coupled electron transport"/>
    <property type="evidence" value="ECO:0007669"/>
    <property type="project" value="InterPro"/>
</dbReference>
<dbReference type="InterPro" id="IPR009030">
    <property type="entry name" value="Growth_fac_rcpt_cys_sf"/>
</dbReference>
<evidence type="ECO:0000256" key="7">
    <source>
        <dbReference type="ARBA" id="ARBA00023180"/>
    </source>
</evidence>
<keyword evidence="10" id="KW-0472">Membrane</keyword>
<evidence type="ECO:0000313" key="12">
    <source>
        <dbReference type="EMBL" id="KAK3612389.1"/>
    </source>
</evidence>
<dbReference type="GO" id="GO:0008137">
    <property type="term" value="F:NADH dehydrogenase (ubiquinone) activity"/>
    <property type="evidence" value="ECO:0007669"/>
    <property type="project" value="InterPro"/>
</dbReference>
<evidence type="ECO:0000256" key="10">
    <source>
        <dbReference type="SAM" id="Phobius"/>
    </source>
</evidence>
<feature type="compositionally biased region" description="Basic residues" evidence="9">
    <location>
        <begin position="1065"/>
        <end position="1075"/>
    </location>
</feature>
<dbReference type="GO" id="GO:0006509">
    <property type="term" value="P:membrane protein ectodomain proteolysis"/>
    <property type="evidence" value="ECO:0007669"/>
    <property type="project" value="TreeGrafter"/>
</dbReference>
<feature type="transmembrane region" description="Helical" evidence="10">
    <location>
        <begin position="16"/>
        <end position="33"/>
    </location>
</feature>
<feature type="active site" evidence="8">
    <location>
        <position position="387"/>
    </location>
</feature>
<dbReference type="CDD" id="cd00185">
    <property type="entry name" value="TNFRSF"/>
    <property type="match status" value="1"/>
</dbReference>
<keyword evidence="5" id="KW-0482">Metalloprotease</keyword>
<dbReference type="PROSITE" id="PS50215">
    <property type="entry name" value="ADAM_MEPRO"/>
    <property type="match status" value="1"/>
</dbReference>
<dbReference type="SMART" id="SM01411">
    <property type="entry name" value="Ephrin_rec_like"/>
    <property type="match status" value="3"/>
</dbReference>
<dbReference type="InterPro" id="IPR024079">
    <property type="entry name" value="MetalloPept_cat_dom_sf"/>
</dbReference>
<evidence type="ECO:0000256" key="5">
    <source>
        <dbReference type="ARBA" id="ARBA00023049"/>
    </source>
</evidence>
<comment type="caution">
    <text evidence="8">Lacks conserved residue(s) required for the propagation of feature annotation.</text>
</comment>
<keyword evidence="13" id="KW-1185">Reference proteome</keyword>
<keyword evidence="10" id="KW-1133">Transmembrane helix</keyword>
<evidence type="ECO:0000313" key="13">
    <source>
        <dbReference type="Proteomes" id="UP001195483"/>
    </source>
</evidence>
<reference evidence="12" key="2">
    <citation type="journal article" date="2021" name="Genome Biol. Evol.">
        <title>Developing a high-quality reference genome for a parasitic bivalve with doubly uniparental inheritance (Bivalvia: Unionida).</title>
        <authorList>
            <person name="Smith C.H."/>
        </authorList>
    </citation>
    <scope>NUCLEOTIDE SEQUENCE</scope>
    <source>
        <strain evidence="12">CHS0354</strain>
        <tissue evidence="12">Mantle</tissue>
    </source>
</reference>
<dbReference type="InterPro" id="IPR000283">
    <property type="entry name" value="NADH_UbQ_OxRdtase_75kDa_su_CS"/>
</dbReference>
<dbReference type="InterPro" id="IPR000082">
    <property type="entry name" value="SEA_dom"/>
</dbReference>
<dbReference type="GO" id="GO:0016020">
    <property type="term" value="C:membrane"/>
    <property type="evidence" value="ECO:0007669"/>
    <property type="project" value="InterPro"/>
</dbReference>
<reference evidence="12" key="1">
    <citation type="journal article" date="2021" name="Genome Biol. Evol.">
        <title>A High-Quality Reference Genome for a Parasitic Bivalve with Doubly Uniparental Inheritance (Bivalvia: Unionida).</title>
        <authorList>
            <person name="Smith C.H."/>
        </authorList>
    </citation>
    <scope>NUCLEOTIDE SEQUENCE</scope>
    <source>
        <strain evidence="12">CHS0354</strain>
    </source>
</reference>
<feature type="binding site" evidence="8">
    <location>
        <position position="396"/>
    </location>
    <ligand>
        <name>Zn(2+)</name>
        <dbReference type="ChEBI" id="CHEBI:29105"/>
        <note>catalytic</note>
    </ligand>
</feature>
<evidence type="ECO:0000256" key="1">
    <source>
        <dbReference type="ARBA" id="ARBA00022670"/>
    </source>
</evidence>
<gene>
    <name evidence="12" type="ORF">CHS0354_031986</name>
</gene>
<feature type="region of interest" description="Disordered" evidence="9">
    <location>
        <begin position="1052"/>
        <end position="1133"/>
    </location>
</feature>
<keyword evidence="1" id="KW-0645">Protease</keyword>
<dbReference type="Proteomes" id="UP001195483">
    <property type="component" value="Unassembled WGS sequence"/>
</dbReference>
<organism evidence="12 13">
    <name type="scientific">Potamilus streckersoni</name>
    <dbReference type="NCBI Taxonomy" id="2493646"/>
    <lineage>
        <taxon>Eukaryota</taxon>
        <taxon>Metazoa</taxon>
        <taxon>Spiralia</taxon>
        <taxon>Lophotrochozoa</taxon>
        <taxon>Mollusca</taxon>
        <taxon>Bivalvia</taxon>
        <taxon>Autobranchia</taxon>
        <taxon>Heteroconchia</taxon>
        <taxon>Palaeoheterodonta</taxon>
        <taxon>Unionida</taxon>
        <taxon>Unionoidea</taxon>
        <taxon>Unionidae</taxon>
        <taxon>Ambleminae</taxon>
        <taxon>Lampsilini</taxon>
        <taxon>Potamilus</taxon>
    </lineage>
</organism>
<dbReference type="SUPFAM" id="SSF57184">
    <property type="entry name" value="Growth factor receptor domain"/>
    <property type="match status" value="1"/>
</dbReference>
<feature type="binding site" evidence="8">
    <location>
        <position position="390"/>
    </location>
    <ligand>
        <name>Zn(2+)</name>
        <dbReference type="ChEBI" id="CHEBI:29105"/>
        <note>catalytic</note>
    </ligand>
</feature>
<dbReference type="Pfam" id="PF01390">
    <property type="entry name" value="SEA"/>
    <property type="match status" value="1"/>
</dbReference>
<dbReference type="Pfam" id="PF01421">
    <property type="entry name" value="Reprolysin"/>
    <property type="match status" value="1"/>
</dbReference>
<dbReference type="Gene3D" id="3.40.390.10">
    <property type="entry name" value="Collagenase (Catalytic Domain)"/>
    <property type="match status" value="1"/>
</dbReference>
<dbReference type="GO" id="GO:0004222">
    <property type="term" value="F:metalloendopeptidase activity"/>
    <property type="evidence" value="ECO:0007669"/>
    <property type="project" value="InterPro"/>
</dbReference>
<dbReference type="PROSITE" id="PS00641">
    <property type="entry name" value="COMPLEX1_75K_1"/>
    <property type="match status" value="1"/>
</dbReference>
<keyword evidence="3" id="KW-0378">Hydrolase</keyword>
<evidence type="ECO:0000256" key="8">
    <source>
        <dbReference type="PROSITE-ProRule" id="PRU00276"/>
    </source>
</evidence>
<evidence type="ECO:0000256" key="6">
    <source>
        <dbReference type="ARBA" id="ARBA00023157"/>
    </source>
</evidence>
<feature type="transmembrane region" description="Helical" evidence="10">
    <location>
        <begin position="996"/>
        <end position="1021"/>
    </location>
</feature>
<evidence type="ECO:0000256" key="9">
    <source>
        <dbReference type="SAM" id="MobiDB-lite"/>
    </source>
</evidence>
<feature type="domain" description="Peptidase M12B" evidence="11">
    <location>
        <begin position="218"/>
        <end position="444"/>
    </location>
</feature>
<sequence>MEVIYYVQFMIHLHRSVYFLLGIVLIYLMCFYIEPVSTLSFPRLDAFDAVHREAIQVELSEHNSPGTKEKRSSEFFPETIKLQLKSKRFSPTILLEKKEDSRSLLPIRYHSNDTYVNESNDGNESYQIYLGKDYAATALLTRENGQLHVMMEFFIDGSQFFVVTQYDPSSSKEITHTLLEPRTLPALGNDYSSEDQAAISGKEHERLKRDTSSGTAMNTIELLIFIDYSLFSFWNEQVSANVSNRERQLIKTIEQYYEFMGTAVDQRYQNIIETDLDIRVKVVGIIIADSEDKSPWTEQYKETATSGKRAIIDATVALPAFANYIKTNRSSLIGHDHAVLITAYDLQRNGSLAAAGFAFLSTLCGDRSVSIVEDHFDFVSLTVMAHEIGHSLGATHDGTGNNNCTGTDGYIMSNINSPTTGLMAYNPWIFSACSRAEFRNYLQNLDMKENCLKRIDASKATNYTYVLPGIQYTADEQCIIMRNEKDSYMCRSLYESFDYSTICTGMFCRKSGFLQCEISLPADGTPCASKKWCINGRCVQSESVPLTCIHGDQMNVVLGYGKVCSALVAQSPWLCYQSSVWEVCCGSCQSVYTGVKGCEYGDKNDCQFIKKNPFGCYNNVTASSACCRTCEVLKKPNSPVGCEYGDKVNNCYNITSVNISLCDDSEVKSACCETCYTGKVCPAGSYLPSPFSDCILCSAGTYQPRTGQNACLPCPVGSYQTKPGSTSCILCDPGTYQPQNGSSSMCLLCKSGMYQTVSGQAKCDSCPVGYYQSKEGSKTCVNCSAGSYQPSTGAVSCIQCEVGFYQNLQGKGFCNKCDGGKITDTKGSTSVSKCYTVVRFVGTLKINRDYKVTYQDKTSADFKNLEEELTNELNSACNNGSLRNFCKYSKLQNTSSGSILAVTEIGYQSDDMVTNNSVTFSLTKALSQSTTSIAQAINKSSIAFSQLTETTTVAPTTKLPTTKAATTQISKPSPQSTLGPGNQGIGASKNESLPDWVIPVAAGAGGALVLGIMIAICCCCCRRQKQRPEHTLHNNAYPNKEHAYIDWGSPEILQKGNNRHDLKDRRQKRDRHSRQTTKDDKFSFGSGNHHPYFEPQNVSNKQHESHFNQHSRQRDKHGNDPFYIGGKNKPMYW</sequence>
<dbReference type="PANTHER" id="PTHR11905">
    <property type="entry name" value="ADAM A DISINTEGRIN AND METALLOPROTEASE DOMAIN"/>
    <property type="match status" value="1"/>
</dbReference>
<dbReference type="PANTHER" id="PTHR11905:SF159">
    <property type="entry name" value="ADAM METALLOPROTEASE"/>
    <property type="match status" value="1"/>
</dbReference>
<proteinExistence type="predicted"/>